<organism evidence="1 2">
    <name type="scientific">Deinococcus hopiensis KR-140</name>
    <dbReference type="NCBI Taxonomy" id="695939"/>
    <lineage>
        <taxon>Bacteria</taxon>
        <taxon>Thermotogati</taxon>
        <taxon>Deinococcota</taxon>
        <taxon>Deinococci</taxon>
        <taxon>Deinococcales</taxon>
        <taxon>Deinococcaceae</taxon>
        <taxon>Deinococcus</taxon>
    </lineage>
</organism>
<proteinExistence type="predicted"/>
<evidence type="ECO:0000313" key="2">
    <source>
        <dbReference type="Proteomes" id="UP000192582"/>
    </source>
</evidence>
<reference evidence="1 2" key="1">
    <citation type="submission" date="2017-04" db="EMBL/GenBank/DDBJ databases">
        <authorList>
            <person name="Afonso C.L."/>
            <person name="Miller P.J."/>
            <person name="Scott M.A."/>
            <person name="Spackman E."/>
            <person name="Goraichik I."/>
            <person name="Dimitrov K.M."/>
            <person name="Suarez D.L."/>
            <person name="Swayne D.E."/>
        </authorList>
    </citation>
    <scope>NUCLEOTIDE SEQUENCE [LARGE SCALE GENOMIC DNA]</scope>
    <source>
        <strain evidence="1 2">KR-140</strain>
    </source>
</reference>
<keyword evidence="2" id="KW-1185">Reference proteome</keyword>
<sequence length="49" mass="5506">MQANRPIGHHGDQVIDDSNVPLKSLRHLRSLGFLYFQICHSLLAFSSSV</sequence>
<accession>A0A1W1UQT4</accession>
<evidence type="ECO:0000313" key="1">
    <source>
        <dbReference type="EMBL" id="SMB83393.1"/>
    </source>
</evidence>
<protein>
    <submittedName>
        <fullName evidence="1">Uncharacterized protein</fullName>
    </submittedName>
</protein>
<dbReference type="EMBL" id="FWWU01000006">
    <property type="protein sequence ID" value="SMB83393.1"/>
    <property type="molecule type" value="Genomic_DNA"/>
</dbReference>
<name>A0A1W1UQT4_9DEIO</name>
<gene>
    <name evidence="1" type="ORF">SAMN00790413_04413</name>
</gene>
<dbReference type="STRING" id="695939.SAMN00790413_04413"/>
<dbReference type="Proteomes" id="UP000192582">
    <property type="component" value="Unassembled WGS sequence"/>
</dbReference>
<dbReference type="AlphaFoldDB" id="A0A1W1UQT4"/>